<comment type="caution">
    <text evidence="2">The sequence shown here is derived from an EMBL/GenBank/DDBJ whole genome shotgun (WGS) entry which is preliminary data.</text>
</comment>
<feature type="transmembrane region" description="Helical" evidence="1">
    <location>
        <begin position="84"/>
        <end position="106"/>
    </location>
</feature>
<dbReference type="RefSeq" id="WP_378288508.1">
    <property type="nucleotide sequence ID" value="NZ_JBHULE010000001.1"/>
</dbReference>
<organism evidence="2 3">
    <name type="scientific">Aquimarina rubra</name>
    <dbReference type="NCBI Taxonomy" id="1920033"/>
    <lineage>
        <taxon>Bacteria</taxon>
        <taxon>Pseudomonadati</taxon>
        <taxon>Bacteroidota</taxon>
        <taxon>Flavobacteriia</taxon>
        <taxon>Flavobacteriales</taxon>
        <taxon>Flavobacteriaceae</taxon>
        <taxon>Aquimarina</taxon>
    </lineage>
</organism>
<gene>
    <name evidence="2" type="ORF">ACFSR1_00375</name>
</gene>
<reference evidence="3" key="1">
    <citation type="journal article" date="2019" name="Int. J. Syst. Evol. Microbiol.">
        <title>The Global Catalogue of Microorganisms (GCM) 10K type strain sequencing project: providing services to taxonomists for standard genome sequencing and annotation.</title>
        <authorList>
            <consortium name="The Broad Institute Genomics Platform"/>
            <consortium name="The Broad Institute Genome Sequencing Center for Infectious Disease"/>
            <person name="Wu L."/>
            <person name="Ma J."/>
        </authorList>
    </citation>
    <scope>NUCLEOTIDE SEQUENCE [LARGE SCALE GENOMIC DNA]</scope>
    <source>
        <strain evidence="3">KCTC 52274</strain>
    </source>
</reference>
<keyword evidence="1" id="KW-0812">Transmembrane</keyword>
<dbReference type="Proteomes" id="UP001597319">
    <property type="component" value="Unassembled WGS sequence"/>
</dbReference>
<evidence type="ECO:0000256" key="1">
    <source>
        <dbReference type="SAM" id="Phobius"/>
    </source>
</evidence>
<protein>
    <submittedName>
        <fullName evidence="2">Uncharacterized protein</fullName>
    </submittedName>
</protein>
<feature type="transmembrane region" description="Helical" evidence="1">
    <location>
        <begin position="59"/>
        <end position="78"/>
    </location>
</feature>
<keyword evidence="1" id="KW-0472">Membrane</keyword>
<evidence type="ECO:0000313" key="3">
    <source>
        <dbReference type="Proteomes" id="UP001597319"/>
    </source>
</evidence>
<keyword evidence="3" id="KW-1185">Reference proteome</keyword>
<proteinExistence type="predicted"/>
<dbReference type="EMBL" id="JBHULE010000001">
    <property type="protein sequence ID" value="MFD2561101.1"/>
    <property type="molecule type" value="Genomic_DNA"/>
</dbReference>
<keyword evidence="1" id="KW-1133">Transmembrane helix</keyword>
<evidence type="ECO:0000313" key="2">
    <source>
        <dbReference type="EMBL" id="MFD2561101.1"/>
    </source>
</evidence>
<sequence length="329" mass="39112">MEKVNPKTSRLQKFKKIFDNKLRHQIENSPPDVIKKYIHGSLFKHLDDSKVIICSQAQGSPLGIVFLALFIFLFLGFLKGFKEMFLFPGSIFSIICSLLILFGIIYKFTIPTKEIILNRETGMFTFPGYMWRREATLPFQELIVGWFGAGGVTGNLQMELVCRHPKEWKKGARLYGHSNLYYENWSFYVWYMDKNRPLPPGDAFDPYREKDFLRRKAEGFPPPLYKSYIPTPEATLDQQAEREQYWTDEQYTEKFEREEGSEWYDPEIHTDWEETWFYEPNTNIPVANRYVKFVFKDRRIIYSKSKEDGSLYEPPESEDFEMQFINIKK</sequence>
<accession>A0ABW5LAG9</accession>
<name>A0ABW5LAG9_9FLAO</name>